<organism evidence="1 2">
    <name type="scientific">Chitinimonas arctica</name>
    <dbReference type="NCBI Taxonomy" id="2594795"/>
    <lineage>
        <taxon>Bacteria</taxon>
        <taxon>Pseudomonadati</taxon>
        <taxon>Pseudomonadota</taxon>
        <taxon>Betaproteobacteria</taxon>
        <taxon>Neisseriales</taxon>
        <taxon>Chitinibacteraceae</taxon>
        <taxon>Chitinimonas</taxon>
    </lineage>
</organism>
<proteinExistence type="predicted"/>
<evidence type="ECO:0000313" key="2">
    <source>
        <dbReference type="Proteomes" id="UP000317550"/>
    </source>
</evidence>
<dbReference type="KEGG" id="cari:FNU76_14755"/>
<dbReference type="EMBL" id="CP041730">
    <property type="protein sequence ID" value="QDQ27514.1"/>
    <property type="molecule type" value="Genomic_DNA"/>
</dbReference>
<dbReference type="AlphaFoldDB" id="A0A516SH76"/>
<name>A0A516SH76_9NEIS</name>
<accession>A0A516SH76</accession>
<protein>
    <submittedName>
        <fullName evidence="1">Uncharacterized protein</fullName>
    </submittedName>
</protein>
<evidence type="ECO:0000313" key="1">
    <source>
        <dbReference type="EMBL" id="QDQ27514.1"/>
    </source>
</evidence>
<sequence>MAGQRIPGPQGMDIAPLSHDQGIRQRIAPARAAGIGVAASAPAHRPIGAGCVATGKTLCHALFELAAYENQKGTMVFVKEIIDRKKLVRGELVISHNPVTGGGDPQDPGIENSEFKDPRLPYYVDTEYIEVGYALTKQGMDAKMGFIAWVTAKKAISLFTGDSTTGLSHRPNALGLQIGEMIAKRYRNIAHFAEEFCGGKCE</sequence>
<dbReference type="Proteomes" id="UP000317550">
    <property type="component" value="Chromosome"/>
</dbReference>
<gene>
    <name evidence="1" type="ORF">FNU76_14755</name>
</gene>
<dbReference type="OrthoDB" id="9874051at2"/>
<dbReference type="RefSeq" id="WP_144278907.1">
    <property type="nucleotide sequence ID" value="NZ_CP041730.1"/>
</dbReference>
<reference evidence="2" key="1">
    <citation type="submission" date="2019-07" db="EMBL/GenBank/DDBJ databases">
        <title>Chitinimonas sp. nov., isolated from Ny-Alesund, arctica soil.</title>
        <authorList>
            <person name="Xu Q."/>
            <person name="Peng F."/>
        </authorList>
    </citation>
    <scope>NUCLEOTIDE SEQUENCE [LARGE SCALE GENOMIC DNA]</scope>
    <source>
        <strain evidence="2">R3-44</strain>
    </source>
</reference>
<keyword evidence="2" id="KW-1185">Reference proteome</keyword>